<evidence type="ECO:0000313" key="2">
    <source>
        <dbReference type="Proteomes" id="UP000315783"/>
    </source>
</evidence>
<reference evidence="1 2" key="1">
    <citation type="journal article" date="2019" name="Appl. Microbiol. Biotechnol.">
        <title>Genome sequence of Isaria javanica and comparative genome analysis insights into family S53 peptidase evolution in fungal entomopathogens.</title>
        <authorList>
            <person name="Lin R."/>
            <person name="Zhang X."/>
            <person name="Xin B."/>
            <person name="Zou M."/>
            <person name="Gao Y."/>
            <person name="Qin F."/>
            <person name="Hu Q."/>
            <person name="Xie B."/>
            <person name="Cheng X."/>
        </authorList>
    </citation>
    <scope>NUCLEOTIDE SEQUENCE [LARGE SCALE GENOMIC DNA]</scope>
    <source>
        <strain evidence="1 2">IJ1G</strain>
    </source>
</reference>
<comment type="caution">
    <text evidence="1">The sequence shown here is derived from an EMBL/GenBank/DDBJ whole genome shotgun (WGS) entry which is preliminary data.</text>
</comment>
<keyword evidence="2" id="KW-1185">Reference proteome</keyword>
<sequence length="189" mass="20855">MESFRTISVGSLPAGSSVTFQKSSFFLRNGKHAAFPTPSEILATSVAQTPSNGLFTAAPSTLAFENLGLLVKFGREPVVNIAEGQCLWMIQPAVPGIPVPEIYGWTQEGDLTFLFMELVPGITLKSMWCSLSHSERTQICTELRNMVRDMRRLRQEAGQSFIGTSIELLMKWSVADYLEDSSIAIRSTM</sequence>
<evidence type="ECO:0000313" key="1">
    <source>
        <dbReference type="EMBL" id="TQV92188.1"/>
    </source>
</evidence>
<dbReference type="SUPFAM" id="SSF56112">
    <property type="entry name" value="Protein kinase-like (PK-like)"/>
    <property type="match status" value="1"/>
</dbReference>
<name>A0A545URT7_9HYPO</name>
<evidence type="ECO:0008006" key="3">
    <source>
        <dbReference type="Google" id="ProtNLM"/>
    </source>
</evidence>
<proteinExistence type="predicted"/>
<dbReference type="STRING" id="43265.A0A545URT7"/>
<accession>A0A545URT7</accession>
<dbReference type="EMBL" id="SPUK01000016">
    <property type="protein sequence ID" value="TQV92188.1"/>
    <property type="molecule type" value="Genomic_DNA"/>
</dbReference>
<dbReference type="AlphaFoldDB" id="A0A545URT7"/>
<gene>
    <name evidence="1" type="ORF">IF1G_09260</name>
</gene>
<organism evidence="1 2">
    <name type="scientific">Cordyceps javanica</name>
    <dbReference type="NCBI Taxonomy" id="43265"/>
    <lineage>
        <taxon>Eukaryota</taxon>
        <taxon>Fungi</taxon>
        <taxon>Dikarya</taxon>
        <taxon>Ascomycota</taxon>
        <taxon>Pezizomycotina</taxon>
        <taxon>Sordariomycetes</taxon>
        <taxon>Hypocreomycetidae</taxon>
        <taxon>Hypocreales</taxon>
        <taxon>Cordycipitaceae</taxon>
        <taxon>Cordyceps</taxon>
    </lineage>
</organism>
<protein>
    <recommendedName>
        <fullName evidence="3">Aminoglycoside phosphotransferase domain-containing protein</fullName>
    </recommendedName>
</protein>
<dbReference type="Proteomes" id="UP000315783">
    <property type="component" value="Unassembled WGS sequence"/>
</dbReference>
<dbReference type="InterPro" id="IPR011009">
    <property type="entry name" value="Kinase-like_dom_sf"/>
</dbReference>